<dbReference type="InterPro" id="IPR000847">
    <property type="entry name" value="LysR_HTH_N"/>
</dbReference>
<reference evidence="6 7" key="1">
    <citation type="submission" date="2019-07" db="EMBL/GenBank/DDBJ databases">
        <title>Tepidimonas aquatica CLN-1 draft genome.</title>
        <authorList>
            <person name="Da Costa M.S."/>
            <person name="Froufe H.J.C."/>
            <person name="Egas C."/>
            <person name="Albuquerque L."/>
        </authorList>
    </citation>
    <scope>NUCLEOTIDE SEQUENCE [LARGE SCALE GENOMIC DNA]</scope>
    <source>
        <strain evidence="6 7">CLN-1</strain>
    </source>
</reference>
<keyword evidence="2" id="KW-0805">Transcription regulation</keyword>
<accession>A0A554WIU7</accession>
<dbReference type="PRINTS" id="PR00039">
    <property type="entry name" value="HTHLYSR"/>
</dbReference>
<dbReference type="InterPro" id="IPR037402">
    <property type="entry name" value="YidZ_PBP2"/>
</dbReference>
<keyword evidence="7" id="KW-1185">Reference proteome</keyword>
<feature type="domain" description="HTH lysR-type" evidence="5">
    <location>
        <begin position="9"/>
        <end position="66"/>
    </location>
</feature>
<evidence type="ECO:0000256" key="2">
    <source>
        <dbReference type="ARBA" id="ARBA00023015"/>
    </source>
</evidence>
<dbReference type="EMBL" id="VJNA01000021">
    <property type="protein sequence ID" value="TSE23499.1"/>
    <property type="molecule type" value="Genomic_DNA"/>
</dbReference>
<dbReference type="CDD" id="cd08417">
    <property type="entry name" value="PBP2_Nitroaromatics_like"/>
    <property type="match status" value="1"/>
</dbReference>
<dbReference type="RefSeq" id="WP_144326340.1">
    <property type="nucleotide sequence ID" value="NZ_VJNA01000021.1"/>
</dbReference>
<evidence type="ECO:0000256" key="4">
    <source>
        <dbReference type="ARBA" id="ARBA00023163"/>
    </source>
</evidence>
<dbReference type="Gene3D" id="3.40.190.10">
    <property type="entry name" value="Periplasmic binding protein-like II"/>
    <property type="match status" value="2"/>
</dbReference>
<evidence type="ECO:0000259" key="5">
    <source>
        <dbReference type="PROSITE" id="PS50931"/>
    </source>
</evidence>
<dbReference type="Pfam" id="PF00126">
    <property type="entry name" value="HTH_1"/>
    <property type="match status" value="1"/>
</dbReference>
<evidence type="ECO:0000256" key="1">
    <source>
        <dbReference type="ARBA" id="ARBA00009437"/>
    </source>
</evidence>
<dbReference type="PANTHER" id="PTHR30118">
    <property type="entry name" value="HTH-TYPE TRANSCRIPTIONAL REGULATOR LEUO-RELATED"/>
    <property type="match status" value="1"/>
</dbReference>
<dbReference type="GO" id="GO:0003677">
    <property type="term" value="F:DNA binding"/>
    <property type="evidence" value="ECO:0007669"/>
    <property type="project" value="UniProtKB-KW"/>
</dbReference>
<dbReference type="InterPro" id="IPR050389">
    <property type="entry name" value="LysR-type_TF"/>
</dbReference>
<dbReference type="GO" id="GO:0003700">
    <property type="term" value="F:DNA-binding transcription factor activity"/>
    <property type="evidence" value="ECO:0007669"/>
    <property type="project" value="InterPro"/>
</dbReference>
<proteinExistence type="inferred from homology"/>
<sequence length="300" mass="33110">MNEIDESALDPRSLRLLLAVLETGSFTRAAQHLGLTQSAVSHGVQRLRQALGDPLFVKSGRGIVPTARAQSLAEPARELLTALQRLAHAHAFDPARWQAEITIAANDLQRDVLVPPLLARLRAAAPGVTLRIVPSGAPTPELLRDRHAHLLLTPRPPQVHDLLQRRLFVDRWVVYHDPTQRPAPTTLEDYLAAEHATVVYEPRRTLALDDALLRRGVRRRIRVTVPGFAGLGALLRGSDLLATAPARLAQHLLAGLAWVEPPLPCPPLPMYLVWHRRDHDDPALRWLRAQLVEVAATVAG</sequence>
<protein>
    <submittedName>
        <fullName evidence="6">Nodulation protein D 2</fullName>
    </submittedName>
</protein>
<dbReference type="InterPro" id="IPR036388">
    <property type="entry name" value="WH-like_DNA-bd_sf"/>
</dbReference>
<keyword evidence="4" id="KW-0804">Transcription</keyword>
<dbReference type="Gene3D" id="1.10.10.10">
    <property type="entry name" value="Winged helix-like DNA-binding domain superfamily/Winged helix DNA-binding domain"/>
    <property type="match status" value="1"/>
</dbReference>
<dbReference type="InterPro" id="IPR005119">
    <property type="entry name" value="LysR_subst-bd"/>
</dbReference>
<gene>
    <name evidence="6" type="primary">nodD2</name>
    <name evidence="6" type="ORF">Taqua_01771</name>
</gene>
<evidence type="ECO:0000313" key="6">
    <source>
        <dbReference type="EMBL" id="TSE23499.1"/>
    </source>
</evidence>
<comment type="caution">
    <text evidence="6">The sequence shown here is derived from an EMBL/GenBank/DDBJ whole genome shotgun (WGS) entry which is preliminary data.</text>
</comment>
<organism evidence="6 7">
    <name type="scientific">Tepidimonas aquatica</name>
    <dbReference type="NCBI Taxonomy" id="247482"/>
    <lineage>
        <taxon>Bacteria</taxon>
        <taxon>Pseudomonadati</taxon>
        <taxon>Pseudomonadota</taxon>
        <taxon>Betaproteobacteria</taxon>
        <taxon>Burkholderiales</taxon>
        <taxon>Tepidimonas</taxon>
    </lineage>
</organism>
<dbReference type="SUPFAM" id="SSF53850">
    <property type="entry name" value="Periplasmic binding protein-like II"/>
    <property type="match status" value="1"/>
</dbReference>
<dbReference type="OrthoDB" id="5495633at2"/>
<evidence type="ECO:0000313" key="7">
    <source>
        <dbReference type="Proteomes" id="UP000318554"/>
    </source>
</evidence>
<dbReference type="InterPro" id="IPR036390">
    <property type="entry name" value="WH_DNA-bd_sf"/>
</dbReference>
<comment type="similarity">
    <text evidence="1">Belongs to the LysR transcriptional regulatory family.</text>
</comment>
<dbReference type="AlphaFoldDB" id="A0A554WIU7"/>
<keyword evidence="3" id="KW-0238">DNA-binding</keyword>
<name>A0A554WIU7_9BURK</name>
<dbReference type="PANTHER" id="PTHR30118:SF6">
    <property type="entry name" value="HTH-TYPE TRANSCRIPTIONAL REGULATOR LEUO"/>
    <property type="match status" value="1"/>
</dbReference>
<dbReference type="Proteomes" id="UP000318554">
    <property type="component" value="Unassembled WGS sequence"/>
</dbReference>
<dbReference type="PROSITE" id="PS50931">
    <property type="entry name" value="HTH_LYSR"/>
    <property type="match status" value="1"/>
</dbReference>
<evidence type="ECO:0000256" key="3">
    <source>
        <dbReference type="ARBA" id="ARBA00023125"/>
    </source>
</evidence>
<dbReference type="Pfam" id="PF03466">
    <property type="entry name" value="LysR_substrate"/>
    <property type="match status" value="1"/>
</dbReference>
<dbReference type="SUPFAM" id="SSF46785">
    <property type="entry name" value="Winged helix' DNA-binding domain"/>
    <property type="match status" value="1"/>
</dbReference>